<dbReference type="PROSITE" id="PS50294">
    <property type="entry name" value="WD_REPEATS_REGION"/>
    <property type="match status" value="1"/>
</dbReference>
<evidence type="ECO:0000256" key="1">
    <source>
        <dbReference type="PROSITE-ProRule" id="PRU00221"/>
    </source>
</evidence>
<accession>A0A822XG23</accession>
<dbReference type="FunFam" id="2.130.10.10:FF:001240">
    <property type="entry name" value="Transducin family protein / WD-40 repeat family protein"/>
    <property type="match status" value="1"/>
</dbReference>
<feature type="repeat" description="WD" evidence="1">
    <location>
        <begin position="2427"/>
        <end position="2468"/>
    </location>
</feature>
<dbReference type="Proteomes" id="UP000607653">
    <property type="component" value="Unassembled WGS sequence"/>
</dbReference>
<dbReference type="PANTHER" id="PTHR13950:SF9">
    <property type="entry name" value="RABCONNECTIN-3A"/>
    <property type="match status" value="1"/>
</dbReference>
<protein>
    <recommendedName>
        <fullName evidence="3">RAVE complex protein Rav1 C-terminal domain-containing protein</fullName>
    </recommendedName>
</protein>
<feature type="region of interest" description="Disordered" evidence="2">
    <location>
        <begin position="1"/>
        <end position="25"/>
    </location>
</feature>
<dbReference type="InterPro" id="IPR015943">
    <property type="entry name" value="WD40/YVTN_repeat-like_dom_sf"/>
</dbReference>
<keyword evidence="5" id="KW-1185">Reference proteome</keyword>
<evidence type="ECO:0000256" key="2">
    <source>
        <dbReference type="SAM" id="MobiDB-lite"/>
    </source>
</evidence>
<feature type="compositionally biased region" description="Polar residues" evidence="2">
    <location>
        <begin position="1"/>
        <end position="18"/>
    </location>
</feature>
<organism evidence="4 5">
    <name type="scientific">Nelumbo nucifera</name>
    <name type="common">Sacred lotus</name>
    <dbReference type="NCBI Taxonomy" id="4432"/>
    <lineage>
        <taxon>Eukaryota</taxon>
        <taxon>Viridiplantae</taxon>
        <taxon>Streptophyta</taxon>
        <taxon>Embryophyta</taxon>
        <taxon>Tracheophyta</taxon>
        <taxon>Spermatophyta</taxon>
        <taxon>Magnoliopsida</taxon>
        <taxon>Proteales</taxon>
        <taxon>Nelumbonaceae</taxon>
        <taxon>Nelumbo</taxon>
    </lineage>
</organism>
<name>A0A822XG23_NELNU</name>
<dbReference type="PANTHER" id="PTHR13950">
    <property type="entry name" value="RABCONNECTIN-RELATED"/>
    <property type="match status" value="1"/>
</dbReference>
<reference evidence="4 5" key="1">
    <citation type="journal article" date="2020" name="Mol. Biol. Evol.">
        <title>Distinct Expression and Methylation Patterns for Genes with Different Fates following a Single Whole-Genome Duplication in Flowering Plants.</title>
        <authorList>
            <person name="Shi T."/>
            <person name="Rahmani R.S."/>
            <person name="Gugger P.F."/>
            <person name="Wang M."/>
            <person name="Li H."/>
            <person name="Zhang Y."/>
            <person name="Li Z."/>
            <person name="Wang Q."/>
            <person name="Van de Peer Y."/>
            <person name="Marchal K."/>
            <person name="Chen J."/>
        </authorList>
    </citation>
    <scope>NUCLEOTIDE SEQUENCE [LARGE SCALE GENOMIC DNA]</scope>
    <source>
        <tissue evidence="4">Leaf</tissue>
    </source>
</reference>
<evidence type="ECO:0000313" key="5">
    <source>
        <dbReference type="Proteomes" id="UP000607653"/>
    </source>
</evidence>
<dbReference type="InterPro" id="IPR022033">
    <property type="entry name" value="Rav1p_C"/>
</dbReference>
<evidence type="ECO:0000313" key="4">
    <source>
        <dbReference type="EMBL" id="DAD17949.1"/>
    </source>
</evidence>
<gene>
    <name evidence="4" type="ORF">HUJ06_019412</name>
</gene>
<dbReference type="InterPro" id="IPR036322">
    <property type="entry name" value="WD40_repeat_dom_sf"/>
</dbReference>
<evidence type="ECO:0000259" key="3">
    <source>
        <dbReference type="Pfam" id="PF12234"/>
    </source>
</evidence>
<feature type="domain" description="RAVE complex protein Rav1 C-terminal" evidence="3">
    <location>
        <begin position="969"/>
        <end position="1392"/>
    </location>
</feature>
<dbReference type="InterPro" id="IPR001680">
    <property type="entry name" value="WD40_rpt"/>
</dbReference>
<dbReference type="Gene3D" id="2.130.10.10">
    <property type="entry name" value="YVTN repeat-like/Quinoprotein amine dehydrogenase"/>
    <property type="match status" value="3"/>
</dbReference>
<dbReference type="SUPFAM" id="SSF50978">
    <property type="entry name" value="WD40 repeat-like"/>
    <property type="match status" value="2"/>
</dbReference>
<dbReference type="InterPro" id="IPR052208">
    <property type="entry name" value="DmX-like/RAVE_component"/>
</dbReference>
<proteinExistence type="predicted"/>
<keyword evidence="1" id="KW-0853">WD repeat</keyword>
<dbReference type="PROSITE" id="PS50082">
    <property type="entry name" value="WD_REPEATS_2"/>
    <property type="match status" value="1"/>
</dbReference>
<comment type="caution">
    <text evidence="4">The sequence shown here is derived from an EMBL/GenBank/DDBJ whole genome shotgun (WGS) entry which is preliminary data.</text>
</comment>
<dbReference type="EMBL" id="DUZY01000001">
    <property type="protein sequence ID" value="DAD17949.1"/>
    <property type="molecule type" value="Genomic_DNA"/>
</dbReference>
<dbReference type="Pfam" id="PF00400">
    <property type="entry name" value="WD40"/>
    <property type="match status" value="2"/>
</dbReference>
<sequence length="2522" mass="279024">MQGKTGSCSTESVTANKTNGEERNDTIEISDLLPLELIKSETIPPSPNRSVSTIDWLPDFAGYSWIAYGASSLLVISHFPSPLSQEETSIGPFFRQVIELSSDESAVVKAAAWSPVIPSKGELAAVLENCICLYSANSGDNNGSSYWRQDAVLVQSYTVEAIKWTGSGDGIIAAGIEVVLWKRKNQTWEIAWKFRTEQPQNLVSATWTVEGPAATAACLCALDVEGSPSLFKGVNKCVLVCQNDGKTGFWKAELNHPQPVSMIQWRPLIKTGSNRDTLHPQKDVLLTCCLDGTVRLWSEIDSGRGRKFSKDINDQKTMRQSFHVTAVIEINQSLRATLGKDAFVTWAMELTGTVNTCIHETPGRCEWLIGFGPGMSLTFWAVHCLDDTSPLRFPRVTLWKRQELPSPEGVYHYGIAKPSSEDLSLFYNAVTLRSKLFGPPTTCSLIQLLPCNSMSWLQLYTPPSSNTEDASLKQLWENCLSCCAGGVVSLDGHNGKILQVAVHPYSCEVELAVSLDSNGLLLFWSLSATSNCMFDMPMVVPHTWKLLGRTVTKDLSCFEYSSVRWAPSVLDGSCILLMGHAGGIDCFIIQFSKNEERSVLPQKLCTIPFSDHSQKEAPTNIFAVPLPSACSKRFISNDFMLLGVWMKEFQALSWKITLHADDLPGSSCSCSFESAQRYESTFAGKKCYVVVQVCSEKFPDFHSPAQVTSVGVVCSDVLTPSIQRKWALSNGFCLNSSAYHMATGYADGTLKLWRSIPVKSSTQHPEPVHLSWELVGKLTTHEGPVSAIALSGCGQKLATVCAAGHVDGVSTLHIWESNELRVYAKRRCGTEILEKPGNSLEMHVWLCIAVGHTSQVAQDFLWGPRANPVLVHERYFSVFSQWSFHMDKNDQAKQYRECEEDNPHHCMARTDRDMLPAIFAGCISYDDKFLTSDESSEGCKSILPTKMNMKNDHLFYNFLTLPQQQYDSDTTFGPWTMLEVEEKLHGVLPVYHPESLLMNICSGNWKRAYIAVQHLVGYLTSDNSSACEEAFNLAKRSHIIPQIHLANYLEELFSTNLSDTKLQWGGVPASMTSASQFERSSSQFSGYKSETNATNNMFTSTLRNSEIDHFIETLNKVHPATKNMERLKILAVLDLLGEIGGLCSSSAYGSLDEPGRRFWVAVRFQKLYLLRRFGRMEAKEELPVESRFIGWAFHSDCQETLFNSILPNEPSWPEMRSLGVGFWFSNAAELRIKMEKLARLQYLKNKDPKDCALLYIALNRLKVLAGLFKISKDEKDKPLVGFLSRNFEEEKNKAAALKNAYVLMGRHQLELAIAFFLLGGDHSSAITVCAKNLGDEQLALVICRLVEGNGGPLERQLISKFLLPAAIEKGDYWLASHLEWVLGNYCQSFLNLLGFQMDSVLDKSDLASNPAALSDPYLGHYCLMLATKNSMRNSLGETASALLARWATWITVTALNRCALPLEALECLSSSLSIIENKDQGSLLHIENDGILRVIFKLFQSDDSNWVSGDVAFHLEYHAKLDLAMQYISKLIMEHPSWSCINSESSGAIGYIKEYETQQYKLLLKELQNKLNTGLATFQQKYSLNSADLINLTVVFSSNNGLFLSYNILHGYAYQEHPPDENCAVDDFLLHPSLLKATQDFSYALARYIVACTCMQLKPFFTKSNVLGGTRSGQLHVLDACMQSVQSARSLNSTLKAYLYGLHAEHLSIKVSTVFDLLEYYAYFASAWLKGNLKGLILVIQPILSALSAPSEFDIASMKKLLYQRSKSMAHDLSSDDVAGLPFAMQCQLEQSRDIMHSIPEEEKWQLIDTCLWWHLSKFMKAQLQSMSDILFEDCYPSSVLPGTLCCSGSTLSFESDGNSALKQIKMVSVLMSKLLMSSVAIVSSSHSKRLASFLRQKVEKGLPSPTLAWLEEYRRSQSRAMPKNLNKSDSLSIITDQNPASLFKAIWENSVDPKELYESFAEENINWMQFINQKPCKGWSDMHKSIMGEYENGDASNNDKDCSISHGPDGRIAESSSKNWSLDAYGFLGSGRRDSTPIKEVMYFQPPKDIYKKNGELLEAMCINSIDQRQIALASNHKGISFFNWKDEEPLDVQTDYIWSEADWPKNGWAGSESTPIHTFVSPGVGLGRKKGAHLGLGGAVVGLSSLSKPGRDMTGGGAFGIPGYAGIGASGFGWGIQEDFEDFVDPPATVENISTRALSSHPLKPFFLVGSRNTHVYLWEFGKDRATATYGVLPAANIPPPYALASISALKFDHCGHRFATAALDGTVCTWQLEVGGRSNVCPTESALCFNSHASDASYVAPSGSIIAAAGYSSNGVNVVIWDTLAPSSTSQASLICHEGGARSLSVFDNHIGSGSISPLIVTGGKGGDVGVHDFRFIATGRTKRHRLSNTNEQNIKWSSPHDTDSGISNKSGEQSLNGMLWYIPKAHLGSVTRISTIPNTSLFLTGSKDGDVKLWDAKRAKLIFHWPKLHGRHTFLQPSSRGFGGIGQAAITDILILSHGFLTCGGDGIVKFVQFKSFQ</sequence>
<dbReference type="SMART" id="SM00320">
    <property type="entry name" value="WD40"/>
    <property type="match status" value="9"/>
</dbReference>
<dbReference type="Pfam" id="PF12234">
    <property type="entry name" value="Rav1p_C"/>
    <property type="match status" value="1"/>
</dbReference>